<dbReference type="GO" id="GO:0016747">
    <property type="term" value="F:acyltransferase activity, transferring groups other than amino-acyl groups"/>
    <property type="evidence" value="ECO:0007669"/>
    <property type="project" value="InterPro"/>
</dbReference>
<dbReference type="Proteomes" id="UP000199092">
    <property type="component" value="Chromosome I"/>
</dbReference>
<dbReference type="AlphaFoldDB" id="A0A1H1Z1M2"/>
<dbReference type="Pfam" id="PF12746">
    <property type="entry name" value="GNAT_acetyltran"/>
    <property type="match status" value="1"/>
</dbReference>
<evidence type="ECO:0000313" key="3">
    <source>
        <dbReference type="Proteomes" id="UP000199092"/>
    </source>
</evidence>
<dbReference type="Gene3D" id="3.40.630.30">
    <property type="match status" value="1"/>
</dbReference>
<dbReference type="EMBL" id="LT629749">
    <property type="protein sequence ID" value="SDT27631.1"/>
    <property type="molecule type" value="Genomic_DNA"/>
</dbReference>
<dbReference type="OrthoDB" id="4824241at2"/>
<dbReference type="PROSITE" id="PS51186">
    <property type="entry name" value="GNAT"/>
    <property type="match status" value="1"/>
</dbReference>
<name>A0A1H1Z1M2_9ACTN</name>
<organism evidence="2 3">
    <name type="scientific">Friedmanniella luteola</name>
    <dbReference type="NCBI Taxonomy" id="546871"/>
    <lineage>
        <taxon>Bacteria</taxon>
        <taxon>Bacillati</taxon>
        <taxon>Actinomycetota</taxon>
        <taxon>Actinomycetes</taxon>
        <taxon>Propionibacteriales</taxon>
        <taxon>Nocardioidaceae</taxon>
        <taxon>Friedmanniella</taxon>
    </lineage>
</organism>
<gene>
    <name evidence="2" type="ORF">SAMN04488543_3533</name>
</gene>
<protein>
    <recommendedName>
        <fullName evidence="1">N-acetyltransferase domain-containing protein</fullName>
    </recommendedName>
</protein>
<dbReference type="InterPro" id="IPR027365">
    <property type="entry name" value="GNAT_acetyltra_YdfB-like"/>
</dbReference>
<evidence type="ECO:0000313" key="2">
    <source>
        <dbReference type="EMBL" id="SDT27631.1"/>
    </source>
</evidence>
<sequence length="236" mass="25258">MEPNTQAIVRLAWSRLLGLPDDTLDPAANPVRTVRSVSEGQAMVVRLWDTWVVLGPAWFLERTADVDPAVLVDPTTLLRSCDGQPARLIGHAVLGFTDRYAEPSAPGRVALEDVPVDDAPAAAATLERACPPDDVAEVGLAELARVFVTLDDRDQPTSGAGYDEWQGLLAHLGVLTPPELRRTGWGTVAAALALNDALDVGLVPQWRARTDNAASRRLARRLGFAEAGEQSTVTLG</sequence>
<dbReference type="InterPro" id="IPR000182">
    <property type="entry name" value="GNAT_dom"/>
</dbReference>
<dbReference type="STRING" id="546871.SAMN04488543_3533"/>
<proteinExistence type="predicted"/>
<accession>A0A1H1Z1M2</accession>
<dbReference type="InterPro" id="IPR016181">
    <property type="entry name" value="Acyl_CoA_acyltransferase"/>
</dbReference>
<keyword evidence="3" id="KW-1185">Reference proteome</keyword>
<evidence type="ECO:0000259" key="1">
    <source>
        <dbReference type="PROSITE" id="PS51186"/>
    </source>
</evidence>
<dbReference type="RefSeq" id="WP_091414455.1">
    <property type="nucleotide sequence ID" value="NZ_LT629749.1"/>
</dbReference>
<dbReference type="SUPFAM" id="SSF55729">
    <property type="entry name" value="Acyl-CoA N-acyltransferases (Nat)"/>
    <property type="match status" value="1"/>
</dbReference>
<feature type="domain" description="N-acetyltransferase" evidence="1">
    <location>
        <begin position="109"/>
        <end position="236"/>
    </location>
</feature>
<reference evidence="2 3" key="1">
    <citation type="submission" date="2016-10" db="EMBL/GenBank/DDBJ databases">
        <authorList>
            <person name="de Groot N.N."/>
        </authorList>
    </citation>
    <scope>NUCLEOTIDE SEQUENCE [LARGE SCALE GENOMIC DNA]</scope>
    <source>
        <strain evidence="2 3">DSM 21741</strain>
    </source>
</reference>